<feature type="compositionally biased region" description="Polar residues" evidence="1">
    <location>
        <begin position="359"/>
        <end position="368"/>
    </location>
</feature>
<dbReference type="Proteomes" id="UP000515125">
    <property type="component" value="Unplaced"/>
</dbReference>
<evidence type="ECO:0000256" key="2">
    <source>
        <dbReference type="SAM" id="Phobius"/>
    </source>
</evidence>
<evidence type="ECO:0000256" key="1">
    <source>
        <dbReference type="SAM" id="MobiDB-lite"/>
    </source>
</evidence>
<feature type="region of interest" description="Disordered" evidence="1">
    <location>
        <begin position="308"/>
        <end position="425"/>
    </location>
</feature>
<sequence length="647" mass="70577">MPVSQLRPSEQHASPHLNFIGTVPLGTAGHEGFGDLHRTTTLQAADICGGLKDESMKRNCSLFARYISIPIIGIAACCTVQNNRHGQAMMIVRWRLGSKKVNVPDGLFLAAQDYSDMTDWLKNLKIKEHPSKDSPPVAEDPLENAFALLDSTTMGSVDNQHILVGQLLKKSTVQRLSIRGRMQRWWRRIRGRPLPMQTKRVPDAQEIVSQGCELFTSMPPHADPLAVRLVTAMLINGYTCPTEHSLPRTQRVMVNGKPKKLKERSLVEAAAFIAIEALFNASDCAETEDSKDPTCELIDQYMAMQDQQKLTPEDGTQGSTRIPEDVPRASFVDSGEDEAQNLEDPTTDPRDLPGAAATDTPQPSQGASYTPEDLGGTPEDLGGTPEDLGGALEDLGEAPEDSGGALRIEEIGTPGSPPRGRTEEEKERIRVFARKAAASAVVMARIGLQVGRRNSVAFRLLLRSSTFCRLTVRLLLAYMKDRDLLPQTDFSLFLKDLKRGKLFLSIYLKSFVELSTGSTSFGYLSKVIAAAIAEERIVTHARGQMVQSFLQEGVEPKQLGHALDVDSRTAKVLATGINVATSTLLVVLILTLVFTAAPAMAPVAVIFAILVGIQVFVTVFNLVVPRTTWSKITGTVDDFAGKLGIRV</sequence>
<dbReference type="RefSeq" id="XP_026190444.1">
    <property type="nucleotide sequence ID" value="XM_026334659.1"/>
</dbReference>
<dbReference type="OrthoDB" id="346293at2759"/>
<proteinExistence type="predicted"/>
<organism evidence="3 4">
    <name type="scientific">Cyclospora cayetanensis</name>
    <dbReference type="NCBI Taxonomy" id="88456"/>
    <lineage>
        <taxon>Eukaryota</taxon>
        <taxon>Sar</taxon>
        <taxon>Alveolata</taxon>
        <taxon>Apicomplexa</taxon>
        <taxon>Conoidasida</taxon>
        <taxon>Coccidia</taxon>
        <taxon>Eucoccidiorida</taxon>
        <taxon>Eimeriorina</taxon>
        <taxon>Eimeriidae</taxon>
        <taxon>Cyclospora</taxon>
    </lineage>
</organism>
<reference evidence="4" key="1">
    <citation type="submission" date="2025-08" db="UniProtKB">
        <authorList>
            <consortium name="RefSeq"/>
        </authorList>
    </citation>
    <scope>IDENTIFICATION</scope>
</reference>
<feature type="transmembrane region" description="Helical" evidence="2">
    <location>
        <begin position="603"/>
        <end position="624"/>
    </location>
</feature>
<dbReference type="GeneID" id="34622537"/>
<keyword evidence="2" id="KW-0472">Membrane</keyword>
<gene>
    <name evidence="4" type="primary">LOC34622537</name>
</gene>
<protein>
    <submittedName>
        <fullName evidence="4">Uncharacterized protein LOC34622537</fullName>
    </submittedName>
</protein>
<accession>A0A6P6RSA9</accession>
<evidence type="ECO:0000313" key="4">
    <source>
        <dbReference type="RefSeq" id="XP_026190444.1"/>
    </source>
</evidence>
<feature type="compositionally biased region" description="Polar residues" evidence="1">
    <location>
        <begin position="308"/>
        <end position="320"/>
    </location>
</feature>
<keyword evidence="2" id="KW-1133">Transmembrane helix</keyword>
<feature type="transmembrane region" description="Helical" evidence="2">
    <location>
        <begin position="577"/>
        <end position="597"/>
    </location>
</feature>
<keyword evidence="3" id="KW-1185">Reference proteome</keyword>
<evidence type="ECO:0000313" key="3">
    <source>
        <dbReference type="Proteomes" id="UP000515125"/>
    </source>
</evidence>
<name>A0A6P6RSA9_9EIME</name>
<dbReference type="AlphaFoldDB" id="A0A6P6RSA9"/>
<keyword evidence="2" id="KW-0812">Transmembrane</keyword>